<accession>A0A2U1MIM9</accession>
<proteinExistence type="predicted"/>
<evidence type="ECO:0000256" key="2">
    <source>
        <dbReference type="ARBA" id="ARBA00022664"/>
    </source>
</evidence>
<dbReference type="InterPro" id="IPR003107">
    <property type="entry name" value="HAT"/>
</dbReference>
<dbReference type="GO" id="GO:0008380">
    <property type="term" value="P:RNA splicing"/>
    <property type="evidence" value="ECO:0007669"/>
    <property type="project" value="UniProtKB-KW"/>
</dbReference>
<dbReference type="GO" id="GO:0006397">
    <property type="term" value="P:mRNA processing"/>
    <property type="evidence" value="ECO:0007669"/>
    <property type="project" value="UniProtKB-KW"/>
</dbReference>
<dbReference type="Proteomes" id="UP000245207">
    <property type="component" value="Unassembled WGS sequence"/>
</dbReference>
<evidence type="ECO:0000313" key="7">
    <source>
        <dbReference type="Proteomes" id="UP000245207"/>
    </source>
</evidence>
<evidence type="ECO:0000256" key="4">
    <source>
        <dbReference type="ARBA" id="ARBA00023187"/>
    </source>
</evidence>
<evidence type="ECO:0000313" key="6">
    <source>
        <dbReference type="EMBL" id="PWA61117.1"/>
    </source>
</evidence>
<keyword evidence="4" id="KW-0508">mRNA splicing</keyword>
<dbReference type="STRING" id="35608.A0A2U1MIM9"/>
<evidence type="ECO:0000256" key="1">
    <source>
        <dbReference type="ARBA" id="ARBA00004123"/>
    </source>
</evidence>
<dbReference type="SUPFAM" id="SSF48452">
    <property type="entry name" value="TPR-like"/>
    <property type="match status" value="2"/>
</dbReference>
<evidence type="ECO:0000256" key="3">
    <source>
        <dbReference type="ARBA" id="ARBA00022737"/>
    </source>
</evidence>
<keyword evidence="3" id="KW-0677">Repeat</keyword>
<dbReference type="OrthoDB" id="360390at2759"/>
<gene>
    <name evidence="6" type="ORF">CTI12_AA375990</name>
</gene>
<dbReference type="AlphaFoldDB" id="A0A2U1MIM9"/>
<dbReference type="Gene3D" id="1.25.40.10">
    <property type="entry name" value="Tetratricopeptide repeat domain"/>
    <property type="match status" value="2"/>
</dbReference>
<keyword evidence="5" id="KW-0539">Nucleus</keyword>
<keyword evidence="2" id="KW-0507">mRNA processing</keyword>
<dbReference type="PANTHER" id="PTHR17204:SF25">
    <property type="entry name" value="RRM DOMAIN-CONTAINING PROTEIN"/>
    <property type="match status" value="1"/>
</dbReference>
<dbReference type="InterPro" id="IPR011990">
    <property type="entry name" value="TPR-like_helical_dom_sf"/>
</dbReference>
<dbReference type="GO" id="GO:0005634">
    <property type="term" value="C:nucleus"/>
    <property type="evidence" value="ECO:0007669"/>
    <property type="project" value="UniProtKB-SubCell"/>
</dbReference>
<organism evidence="6 7">
    <name type="scientific">Artemisia annua</name>
    <name type="common">Sweet wormwood</name>
    <dbReference type="NCBI Taxonomy" id="35608"/>
    <lineage>
        <taxon>Eukaryota</taxon>
        <taxon>Viridiplantae</taxon>
        <taxon>Streptophyta</taxon>
        <taxon>Embryophyta</taxon>
        <taxon>Tracheophyta</taxon>
        <taxon>Spermatophyta</taxon>
        <taxon>Magnoliopsida</taxon>
        <taxon>eudicotyledons</taxon>
        <taxon>Gunneridae</taxon>
        <taxon>Pentapetalae</taxon>
        <taxon>asterids</taxon>
        <taxon>campanulids</taxon>
        <taxon>Asterales</taxon>
        <taxon>Asteraceae</taxon>
        <taxon>Asteroideae</taxon>
        <taxon>Anthemideae</taxon>
        <taxon>Artemisiinae</taxon>
        <taxon>Artemisia</taxon>
    </lineage>
</organism>
<dbReference type="Pfam" id="PF23240">
    <property type="entry name" value="HAT_PRP39_N"/>
    <property type="match status" value="2"/>
</dbReference>
<comment type="caution">
    <text evidence="6">The sequence shown here is derived from an EMBL/GenBank/DDBJ whole genome shotgun (WGS) entry which is preliminary data.</text>
</comment>
<sequence length="192" mass="22209">MQSVSLWCDYLSFIQKYDSSVHECSPTGISKARDLFERALIACGLHVAEGSKIWEAYRSYEEAILNKMNETDLESREKQVQRIRNLFHRQLSIPHGDLRSTLLTYKTWEAEHGNTLDVTNSTTDGISPHAYLNFEQSGDPARVKSLYERATTEFPISGDLWMNYTDYLNRTLKTDKTLRDCFNRATRNCPKL</sequence>
<name>A0A2U1MIM9_ARTAN</name>
<keyword evidence="7" id="KW-1185">Reference proteome</keyword>
<dbReference type="EMBL" id="PKPP01005180">
    <property type="protein sequence ID" value="PWA61117.1"/>
    <property type="molecule type" value="Genomic_DNA"/>
</dbReference>
<dbReference type="SMART" id="SM00386">
    <property type="entry name" value="HAT"/>
    <property type="match status" value="2"/>
</dbReference>
<reference evidence="6 7" key="1">
    <citation type="journal article" date="2018" name="Mol. Plant">
        <title>The genome of Artemisia annua provides insight into the evolution of Asteraceae family and artemisinin biosynthesis.</title>
        <authorList>
            <person name="Shen Q."/>
            <person name="Zhang L."/>
            <person name="Liao Z."/>
            <person name="Wang S."/>
            <person name="Yan T."/>
            <person name="Shi P."/>
            <person name="Liu M."/>
            <person name="Fu X."/>
            <person name="Pan Q."/>
            <person name="Wang Y."/>
            <person name="Lv Z."/>
            <person name="Lu X."/>
            <person name="Zhang F."/>
            <person name="Jiang W."/>
            <person name="Ma Y."/>
            <person name="Chen M."/>
            <person name="Hao X."/>
            <person name="Li L."/>
            <person name="Tang Y."/>
            <person name="Lv G."/>
            <person name="Zhou Y."/>
            <person name="Sun X."/>
            <person name="Brodelius P.E."/>
            <person name="Rose J.K.C."/>
            <person name="Tang K."/>
        </authorList>
    </citation>
    <scope>NUCLEOTIDE SEQUENCE [LARGE SCALE GENOMIC DNA]</scope>
    <source>
        <strain evidence="7">cv. Huhao1</strain>
        <tissue evidence="6">Leaf</tissue>
    </source>
</reference>
<protein>
    <submittedName>
        <fullName evidence="6">Embryo defective protein</fullName>
    </submittedName>
</protein>
<dbReference type="PANTHER" id="PTHR17204">
    <property type="entry name" value="PRE-MRNA PROCESSING PROTEIN PRP39-RELATED"/>
    <property type="match status" value="1"/>
</dbReference>
<evidence type="ECO:0000256" key="5">
    <source>
        <dbReference type="ARBA" id="ARBA00023242"/>
    </source>
</evidence>
<comment type="subcellular location">
    <subcellularLocation>
        <location evidence="1">Nucleus</location>
    </subcellularLocation>
</comment>